<comment type="caution">
    <text evidence="6">The sequence shown here is derived from an EMBL/GenBank/DDBJ whole genome shotgun (WGS) entry which is preliminary data.</text>
</comment>
<dbReference type="SUPFAM" id="SSF51206">
    <property type="entry name" value="cAMP-binding domain-like"/>
    <property type="match status" value="1"/>
</dbReference>
<dbReference type="GO" id="GO:0003677">
    <property type="term" value="F:DNA binding"/>
    <property type="evidence" value="ECO:0007669"/>
    <property type="project" value="UniProtKB-KW"/>
</dbReference>
<dbReference type="Pfam" id="PF13545">
    <property type="entry name" value="HTH_Crp_2"/>
    <property type="match status" value="1"/>
</dbReference>
<dbReference type="STRING" id="1111738.GCA_000427905_03564"/>
<keyword evidence="2" id="KW-0238">DNA-binding</keyword>
<dbReference type="SMART" id="SM00100">
    <property type="entry name" value="cNMP"/>
    <property type="match status" value="1"/>
</dbReference>
<evidence type="ECO:0000259" key="4">
    <source>
        <dbReference type="PROSITE" id="PS50042"/>
    </source>
</evidence>
<evidence type="ECO:0000256" key="3">
    <source>
        <dbReference type="ARBA" id="ARBA00023163"/>
    </source>
</evidence>
<proteinExistence type="predicted"/>
<dbReference type="InterPro" id="IPR012318">
    <property type="entry name" value="HTH_CRP"/>
</dbReference>
<feature type="domain" description="HTH crp-type" evidence="5">
    <location>
        <begin position="243"/>
        <end position="313"/>
    </location>
</feature>
<dbReference type="InterPro" id="IPR014710">
    <property type="entry name" value="RmlC-like_jellyroll"/>
</dbReference>
<name>A0A2W4IPH5_9PSEU</name>
<dbReference type="InterPro" id="IPR000595">
    <property type="entry name" value="cNMP-bd_dom"/>
</dbReference>
<dbReference type="SUPFAM" id="SSF46785">
    <property type="entry name" value="Winged helix' DNA-binding domain"/>
    <property type="match status" value="1"/>
</dbReference>
<evidence type="ECO:0000256" key="1">
    <source>
        <dbReference type="ARBA" id="ARBA00023015"/>
    </source>
</evidence>
<evidence type="ECO:0000259" key="5">
    <source>
        <dbReference type="PROSITE" id="PS51063"/>
    </source>
</evidence>
<dbReference type="InterPro" id="IPR018490">
    <property type="entry name" value="cNMP-bd_dom_sf"/>
</dbReference>
<dbReference type="InterPro" id="IPR036390">
    <property type="entry name" value="WH_DNA-bd_sf"/>
</dbReference>
<accession>A0A2W4IPH5</accession>
<organism evidence="6">
    <name type="scientific">Thermocrispum agreste</name>
    <dbReference type="NCBI Taxonomy" id="37925"/>
    <lineage>
        <taxon>Bacteria</taxon>
        <taxon>Bacillati</taxon>
        <taxon>Actinomycetota</taxon>
        <taxon>Actinomycetes</taxon>
        <taxon>Pseudonocardiales</taxon>
        <taxon>Pseudonocardiaceae</taxon>
        <taxon>Thermocrispum</taxon>
    </lineage>
</organism>
<dbReference type="SMART" id="SM00419">
    <property type="entry name" value="HTH_CRP"/>
    <property type="match status" value="1"/>
</dbReference>
<dbReference type="PANTHER" id="PTHR24567:SF68">
    <property type="entry name" value="DNA-BINDING TRANSCRIPTIONAL DUAL REGULATOR CRP"/>
    <property type="match status" value="1"/>
</dbReference>
<keyword evidence="3" id="KW-0804">Transcription</keyword>
<dbReference type="PROSITE" id="PS51063">
    <property type="entry name" value="HTH_CRP_2"/>
    <property type="match status" value="1"/>
</dbReference>
<dbReference type="AlphaFoldDB" id="A0A2W4IPH5"/>
<dbReference type="InterPro" id="IPR050397">
    <property type="entry name" value="Env_Response_Regulators"/>
</dbReference>
<dbReference type="Pfam" id="PF00027">
    <property type="entry name" value="cNMP_binding"/>
    <property type="match status" value="1"/>
</dbReference>
<dbReference type="Gene3D" id="2.60.120.10">
    <property type="entry name" value="Jelly Rolls"/>
    <property type="match status" value="1"/>
</dbReference>
<dbReference type="PANTHER" id="PTHR24567">
    <property type="entry name" value="CRP FAMILY TRANSCRIPTIONAL REGULATORY PROTEIN"/>
    <property type="match status" value="1"/>
</dbReference>
<evidence type="ECO:0000313" key="6">
    <source>
        <dbReference type="EMBL" id="PZM88694.1"/>
    </source>
</evidence>
<dbReference type="EMBL" id="QGUI01001062">
    <property type="protein sequence ID" value="PZM88694.1"/>
    <property type="molecule type" value="Genomic_DNA"/>
</dbReference>
<keyword evidence="1" id="KW-0805">Transcription regulation</keyword>
<dbReference type="GO" id="GO:0005829">
    <property type="term" value="C:cytosol"/>
    <property type="evidence" value="ECO:0007669"/>
    <property type="project" value="TreeGrafter"/>
</dbReference>
<dbReference type="GO" id="GO:0003700">
    <property type="term" value="F:DNA-binding transcription factor activity"/>
    <property type="evidence" value="ECO:0007669"/>
    <property type="project" value="TreeGrafter"/>
</dbReference>
<dbReference type="CDD" id="cd00038">
    <property type="entry name" value="CAP_ED"/>
    <property type="match status" value="1"/>
</dbReference>
<reference evidence="6" key="1">
    <citation type="submission" date="2018-05" db="EMBL/GenBank/DDBJ databases">
        <authorList>
            <person name="Lanie J.A."/>
            <person name="Ng W.-L."/>
            <person name="Kazmierczak K.M."/>
            <person name="Andrzejewski T.M."/>
            <person name="Davidsen T.M."/>
            <person name="Wayne K.J."/>
            <person name="Tettelin H."/>
            <person name="Glass J.I."/>
            <person name="Rusch D."/>
            <person name="Podicherti R."/>
            <person name="Tsui H.-C.T."/>
            <person name="Winkler M.E."/>
        </authorList>
    </citation>
    <scope>NUCLEOTIDE SEQUENCE</scope>
    <source>
        <strain evidence="6">ZC4RG45</strain>
    </source>
</reference>
<gene>
    <name evidence="6" type="ORF">DIU77_20105</name>
</gene>
<dbReference type="PROSITE" id="PS50042">
    <property type="entry name" value="CNMP_BINDING_3"/>
    <property type="match status" value="1"/>
</dbReference>
<protein>
    <submittedName>
        <fullName evidence="6">Crp/Fnr family transcriptional regulator</fullName>
    </submittedName>
</protein>
<evidence type="ECO:0000256" key="2">
    <source>
        <dbReference type="ARBA" id="ARBA00023125"/>
    </source>
</evidence>
<feature type="domain" description="Cyclic nucleotide-binding" evidence="4">
    <location>
        <begin position="129"/>
        <end position="213"/>
    </location>
</feature>
<sequence length="321" mass="34879">MRSTGGRSRSGGLDGMGGWCGLHGLGEAARDRSRPGRRKGVLLRAGSVWLPWSARPPDGIGERSRWSPLRVPTVVGTLPKVAVTSEGMPVVRGCGSSRQEAEVAERPLGFRALLGDEGWARLLMLGTHREFASGTYLMRQGEPGGYLVALVSGRVKVLGHTPDGDELLVSLRSAGDVVGEMATGEHSRRTVSVMAIDRCIAKVIETHRFHRFLEENRAVGRYADYLVLKLSQTIPSQMQLARFPAERRVARLLHELVTLAPPDKPDRFLIPLSQGELARALGLARSTVAEQIALLRSTGALSSGRRVVVADVRKLRRHAGL</sequence>